<dbReference type="PROSITE" id="PS51186">
    <property type="entry name" value="GNAT"/>
    <property type="match status" value="1"/>
</dbReference>
<dbReference type="PANTHER" id="PTHR43415:SF3">
    <property type="entry name" value="GNAT-FAMILY ACETYLTRANSFERASE"/>
    <property type="match status" value="1"/>
</dbReference>
<proteinExistence type="predicted"/>
<dbReference type="InterPro" id="IPR016181">
    <property type="entry name" value="Acyl_CoA_acyltransferase"/>
</dbReference>
<dbReference type="Proteomes" id="UP000250744">
    <property type="component" value="Unassembled WGS sequence"/>
</dbReference>
<keyword evidence="3" id="KW-1185">Reference proteome</keyword>
<name>A0A364NII2_9GAMM</name>
<dbReference type="InterPro" id="IPR000182">
    <property type="entry name" value="GNAT_dom"/>
</dbReference>
<evidence type="ECO:0000313" key="2">
    <source>
        <dbReference type="EMBL" id="RAU16841.1"/>
    </source>
</evidence>
<reference evidence="2 3" key="1">
    <citation type="submission" date="2018-06" db="EMBL/GenBank/DDBJ databases">
        <title>Nitrincola tibetense sp. nov., isolated from Lake XuguoCo on Tibetan Plateau.</title>
        <authorList>
            <person name="Xing P."/>
        </authorList>
    </citation>
    <scope>NUCLEOTIDE SEQUENCE [LARGE SCALE GENOMIC DNA]</scope>
    <source>
        <strain evidence="3">xg18</strain>
    </source>
</reference>
<dbReference type="InterPro" id="IPR020036">
    <property type="entry name" value="PseH"/>
</dbReference>
<organism evidence="2 3">
    <name type="scientific">Nitrincola tibetensis</name>
    <dbReference type="NCBI Taxonomy" id="2219697"/>
    <lineage>
        <taxon>Bacteria</taxon>
        <taxon>Pseudomonadati</taxon>
        <taxon>Pseudomonadota</taxon>
        <taxon>Gammaproteobacteria</taxon>
        <taxon>Oceanospirillales</taxon>
        <taxon>Oceanospirillaceae</taxon>
        <taxon>Nitrincola</taxon>
    </lineage>
</organism>
<sequence length="161" mass="18935">MEHRDLPLLITWRNHPDVRAYMYSQHQISPAEHQQWFDRQSHDQNSHLFIYSEESQPCGFAQLRVAKERAEWGFYLAPEAKKGTGTRLGKTVLDWAFQNLNLHKVSGEALDFNHASIRFHHKLGFVDEGRLRDHIKINETFHDVLCFGLLESEWAIKREAL</sequence>
<dbReference type="NCBIfam" id="TIGR03585">
    <property type="entry name" value="PseH"/>
    <property type="match status" value="1"/>
</dbReference>
<dbReference type="PANTHER" id="PTHR43415">
    <property type="entry name" value="SPERMIDINE N(1)-ACETYLTRANSFERASE"/>
    <property type="match status" value="1"/>
</dbReference>
<keyword evidence="2" id="KW-0808">Transferase</keyword>
<dbReference type="Pfam" id="PF13302">
    <property type="entry name" value="Acetyltransf_3"/>
    <property type="match status" value="1"/>
</dbReference>
<dbReference type="OrthoDB" id="5358891at2"/>
<dbReference type="SUPFAM" id="SSF55729">
    <property type="entry name" value="Acyl-CoA N-acyltransferases (Nat)"/>
    <property type="match status" value="1"/>
</dbReference>
<protein>
    <submittedName>
        <fullName evidence="2">UDP-4-amino-4, 6-dideoxy-N-acetyl-beta-L-altrosamine N-acetyltransferase</fullName>
    </submittedName>
</protein>
<accession>A0A364NII2</accession>
<dbReference type="GO" id="GO:0016747">
    <property type="term" value="F:acyltransferase activity, transferring groups other than amino-acyl groups"/>
    <property type="evidence" value="ECO:0007669"/>
    <property type="project" value="InterPro"/>
</dbReference>
<gene>
    <name evidence="2" type="primary">pseH</name>
    <name evidence="2" type="ORF">DN062_16370</name>
</gene>
<comment type="caution">
    <text evidence="2">The sequence shown here is derived from an EMBL/GenBank/DDBJ whole genome shotgun (WGS) entry which is preliminary data.</text>
</comment>
<evidence type="ECO:0000259" key="1">
    <source>
        <dbReference type="PROSITE" id="PS51186"/>
    </source>
</evidence>
<dbReference type="AlphaFoldDB" id="A0A364NII2"/>
<dbReference type="Gene3D" id="3.40.630.30">
    <property type="match status" value="1"/>
</dbReference>
<dbReference type="EMBL" id="QKRX01000016">
    <property type="protein sequence ID" value="RAU16841.1"/>
    <property type="molecule type" value="Genomic_DNA"/>
</dbReference>
<feature type="domain" description="N-acetyltransferase" evidence="1">
    <location>
        <begin position="1"/>
        <end position="156"/>
    </location>
</feature>
<evidence type="ECO:0000313" key="3">
    <source>
        <dbReference type="Proteomes" id="UP000250744"/>
    </source>
</evidence>